<evidence type="ECO:0000256" key="4">
    <source>
        <dbReference type="ARBA" id="ARBA00023125"/>
    </source>
</evidence>
<dbReference type="InterPro" id="IPR007627">
    <property type="entry name" value="RNA_pol_sigma70_r2"/>
</dbReference>
<accession>A0A0S8G5B9</accession>
<dbReference type="GO" id="GO:0016987">
    <property type="term" value="F:sigma factor activity"/>
    <property type="evidence" value="ECO:0007669"/>
    <property type="project" value="UniProtKB-KW"/>
</dbReference>
<evidence type="ECO:0000313" key="9">
    <source>
        <dbReference type="EMBL" id="KPK67745.1"/>
    </source>
</evidence>
<organism evidence="9 10">
    <name type="scientific">candidate division WOR_3 bacterium SM23_60</name>
    <dbReference type="NCBI Taxonomy" id="1703780"/>
    <lineage>
        <taxon>Bacteria</taxon>
        <taxon>Bacteria division WOR-3</taxon>
    </lineage>
</organism>
<protein>
    <recommendedName>
        <fullName evidence="6">RNA polymerase sigma factor</fullName>
    </recommendedName>
</protein>
<dbReference type="Proteomes" id="UP000051096">
    <property type="component" value="Unassembled WGS sequence"/>
</dbReference>
<evidence type="ECO:0000256" key="5">
    <source>
        <dbReference type="ARBA" id="ARBA00023163"/>
    </source>
</evidence>
<dbReference type="Pfam" id="PF04542">
    <property type="entry name" value="Sigma70_r2"/>
    <property type="match status" value="1"/>
</dbReference>
<evidence type="ECO:0000256" key="6">
    <source>
        <dbReference type="RuleBase" id="RU000716"/>
    </source>
</evidence>
<dbReference type="InterPro" id="IPR000838">
    <property type="entry name" value="RNA_pol_sigma70_ECF_CS"/>
</dbReference>
<gene>
    <name evidence="9" type="ORF">AMJ87_12915</name>
</gene>
<feature type="domain" description="RNA polymerase sigma-70 region 2" evidence="7">
    <location>
        <begin position="26"/>
        <end position="93"/>
    </location>
</feature>
<dbReference type="CDD" id="cd06171">
    <property type="entry name" value="Sigma70_r4"/>
    <property type="match status" value="1"/>
</dbReference>
<dbReference type="InterPro" id="IPR013325">
    <property type="entry name" value="RNA_pol_sigma_r2"/>
</dbReference>
<dbReference type="PANTHER" id="PTHR43133">
    <property type="entry name" value="RNA POLYMERASE ECF-TYPE SIGMA FACTO"/>
    <property type="match status" value="1"/>
</dbReference>
<evidence type="ECO:0000256" key="1">
    <source>
        <dbReference type="ARBA" id="ARBA00010641"/>
    </source>
</evidence>
<dbReference type="InterPro" id="IPR013324">
    <property type="entry name" value="RNA_pol_sigma_r3/r4-like"/>
</dbReference>
<dbReference type="EMBL" id="LJUO01000202">
    <property type="protein sequence ID" value="KPK67745.1"/>
    <property type="molecule type" value="Genomic_DNA"/>
</dbReference>
<comment type="caution">
    <text evidence="9">The sequence shown here is derived from an EMBL/GenBank/DDBJ whole genome shotgun (WGS) entry which is preliminary data.</text>
</comment>
<dbReference type="AlphaFoldDB" id="A0A0S8G5B9"/>
<proteinExistence type="inferred from homology"/>
<dbReference type="Gene3D" id="1.10.10.10">
    <property type="entry name" value="Winged helix-like DNA-binding domain superfamily/Winged helix DNA-binding domain"/>
    <property type="match status" value="1"/>
</dbReference>
<keyword evidence="4 6" id="KW-0238">DNA-binding</keyword>
<name>A0A0S8G5B9_UNCW3</name>
<evidence type="ECO:0000313" key="10">
    <source>
        <dbReference type="Proteomes" id="UP000051096"/>
    </source>
</evidence>
<feature type="domain" description="RNA polymerase sigma factor 70 region 4 type 2" evidence="8">
    <location>
        <begin position="118"/>
        <end position="170"/>
    </location>
</feature>
<comment type="similarity">
    <text evidence="1 6">Belongs to the sigma-70 factor family. ECF subfamily.</text>
</comment>
<evidence type="ECO:0000256" key="2">
    <source>
        <dbReference type="ARBA" id="ARBA00023015"/>
    </source>
</evidence>
<evidence type="ECO:0000259" key="7">
    <source>
        <dbReference type="Pfam" id="PF04542"/>
    </source>
</evidence>
<dbReference type="Pfam" id="PF08281">
    <property type="entry name" value="Sigma70_r4_2"/>
    <property type="match status" value="1"/>
</dbReference>
<dbReference type="InterPro" id="IPR036388">
    <property type="entry name" value="WH-like_DNA-bd_sf"/>
</dbReference>
<dbReference type="InterPro" id="IPR039425">
    <property type="entry name" value="RNA_pol_sigma-70-like"/>
</dbReference>
<dbReference type="GO" id="GO:0006352">
    <property type="term" value="P:DNA-templated transcription initiation"/>
    <property type="evidence" value="ECO:0007669"/>
    <property type="project" value="InterPro"/>
</dbReference>
<reference evidence="9 10" key="1">
    <citation type="journal article" date="2015" name="Microbiome">
        <title>Genomic resolution of linkages in carbon, nitrogen, and sulfur cycling among widespread estuary sediment bacteria.</title>
        <authorList>
            <person name="Baker B.J."/>
            <person name="Lazar C.S."/>
            <person name="Teske A.P."/>
            <person name="Dick G.J."/>
        </authorList>
    </citation>
    <scope>NUCLEOTIDE SEQUENCE [LARGE SCALE GENOMIC DNA]</scope>
    <source>
        <strain evidence="9">SM23_60</strain>
    </source>
</reference>
<evidence type="ECO:0000256" key="3">
    <source>
        <dbReference type="ARBA" id="ARBA00023082"/>
    </source>
</evidence>
<dbReference type="SUPFAM" id="SSF88659">
    <property type="entry name" value="Sigma3 and sigma4 domains of RNA polymerase sigma factors"/>
    <property type="match status" value="1"/>
</dbReference>
<dbReference type="SUPFAM" id="SSF88946">
    <property type="entry name" value="Sigma2 domain of RNA polymerase sigma factors"/>
    <property type="match status" value="1"/>
</dbReference>
<dbReference type="GO" id="GO:0003677">
    <property type="term" value="F:DNA binding"/>
    <property type="evidence" value="ECO:0007669"/>
    <property type="project" value="UniProtKB-KW"/>
</dbReference>
<keyword evidence="3 6" id="KW-0731">Sigma factor</keyword>
<dbReference type="PANTHER" id="PTHR43133:SF8">
    <property type="entry name" value="RNA POLYMERASE SIGMA FACTOR HI_1459-RELATED"/>
    <property type="match status" value="1"/>
</dbReference>
<dbReference type="InterPro" id="IPR014284">
    <property type="entry name" value="RNA_pol_sigma-70_dom"/>
</dbReference>
<dbReference type="InterPro" id="IPR013249">
    <property type="entry name" value="RNA_pol_sigma70_r4_t2"/>
</dbReference>
<dbReference type="Gene3D" id="1.10.1740.10">
    <property type="match status" value="1"/>
</dbReference>
<evidence type="ECO:0000259" key="8">
    <source>
        <dbReference type="Pfam" id="PF08281"/>
    </source>
</evidence>
<sequence length="185" mass="21530">MTSDSDDIATLIERAKHGDEYAMTRLITVHKGLVFTVIYRMVGDYYTSEDLTQDTFVKVFLNIKKVKNEKHFRAWICTIARNVARDYFRKEKRHPTVSLSEVGEQTGQSGLEMTRKSMIIQDALSRLSERDRMLLTLAYYEGMSLAEVAGIMRLTEKNVKVCLYRARKRLRKELKGYEHELLPAQ</sequence>
<keyword evidence="5 6" id="KW-0804">Transcription</keyword>
<dbReference type="NCBIfam" id="TIGR02937">
    <property type="entry name" value="sigma70-ECF"/>
    <property type="match status" value="1"/>
</dbReference>
<dbReference type="PROSITE" id="PS01063">
    <property type="entry name" value="SIGMA70_ECF"/>
    <property type="match status" value="1"/>
</dbReference>
<keyword evidence="2 6" id="KW-0805">Transcription regulation</keyword>